<sequence>MSGIPHHRLAQEFLALSRFLHEGGSPGAARLRVVHLARTMIEGCDWACITMRPTNASAWTAGATDDVAREIDRLQYDVEDGPCLEAARTRQPMWSEDLAEETRWPQFCALAREDGRVRSVLAFHLLDEPVPTALNLYSASPHGLGDEAIATGAVFAIHAATLMAHADSEQRAQTLGNALSTSRQIGAAIGILMRAHGITQDEAFRLLRSASNQMNRKLHEIAEDVTALGDIPDRSRS</sequence>
<keyword evidence="4" id="KW-0804">Transcription</keyword>
<evidence type="ECO:0000256" key="2">
    <source>
        <dbReference type="ARBA" id="ARBA00022777"/>
    </source>
</evidence>
<dbReference type="RefSeq" id="WP_376980348.1">
    <property type="nucleotide sequence ID" value="NZ_JBHLSV010000010.1"/>
</dbReference>
<gene>
    <name evidence="6" type="ORF">ACFFF6_10330</name>
</gene>
<evidence type="ECO:0000259" key="5">
    <source>
        <dbReference type="PROSITE" id="PS50921"/>
    </source>
</evidence>
<dbReference type="InterPro" id="IPR005561">
    <property type="entry name" value="ANTAR"/>
</dbReference>
<name>A0ABV6RCP9_9MICO</name>
<dbReference type="EMBL" id="JBHLSV010000010">
    <property type="protein sequence ID" value="MFC0674349.1"/>
    <property type="molecule type" value="Genomic_DNA"/>
</dbReference>
<dbReference type="InterPro" id="IPR029016">
    <property type="entry name" value="GAF-like_dom_sf"/>
</dbReference>
<proteinExistence type="predicted"/>
<dbReference type="SMART" id="SM01012">
    <property type="entry name" value="ANTAR"/>
    <property type="match status" value="1"/>
</dbReference>
<accession>A0ABV6RCP9</accession>
<keyword evidence="3" id="KW-0805">Transcription regulation</keyword>
<protein>
    <submittedName>
        <fullName evidence="6">GAF and ANTAR domain-containing protein</fullName>
    </submittedName>
</protein>
<dbReference type="Gene3D" id="1.10.10.10">
    <property type="entry name" value="Winged helix-like DNA-binding domain superfamily/Winged helix DNA-binding domain"/>
    <property type="match status" value="1"/>
</dbReference>
<reference evidence="6 7" key="1">
    <citation type="submission" date="2024-09" db="EMBL/GenBank/DDBJ databases">
        <authorList>
            <person name="Sun Q."/>
            <person name="Mori K."/>
        </authorList>
    </citation>
    <scope>NUCLEOTIDE SEQUENCE [LARGE SCALE GENOMIC DNA]</scope>
    <source>
        <strain evidence="6 7">CICC 10874</strain>
    </source>
</reference>
<evidence type="ECO:0000256" key="3">
    <source>
        <dbReference type="ARBA" id="ARBA00023015"/>
    </source>
</evidence>
<comment type="caution">
    <text evidence="6">The sequence shown here is derived from an EMBL/GenBank/DDBJ whole genome shotgun (WGS) entry which is preliminary data.</text>
</comment>
<dbReference type="SUPFAM" id="SSF52172">
    <property type="entry name" value="CheY-like"/>
    <property type="match status" value="1"/>
</dbReference>
<dbReference type="InterPro" id="IPR011006">
    <property type="entry name" value="CheY-like_superfamily"/>
</dbReference>
<evidence type="ECO:0000313" key="7">
    <source>
        <dbReference type="Proteomes" id="UP001589793"/>
    </source>
</evidence>
<evidence type="ECO:0000256" key="1">
    <source>
        <dbReference type="ARBA" id="ARBA00022679"/>
    </source>
</evidence>
<dbReference type="InterPro" id="IPR036388">
    <property type="entry name" value="WH-like_DNA-bd_sf"/>
</dbReference>
<dbReference type="InterPro" id="IPR012074">
    <property type="entry name" value="GAF_ANTAR"/>
</dbReference>
<dbReference type="Pfam" id="PF13185">
    <property type="entry name" value="GAF_2"/>
    <property type="match status" value="1"/>
</dbReference>
<dbReference type="PROSITE" id="PS50921">
    <property type="entry name" value="ANTAR"/>
    <property type="match status" value="1"/>
</dbReference>
<evidence type="ECO:0000256" key="4">
    <source>
        <dbReference type="ARBA" id="ARBA00023163"/>
    </source>
</evidence>
<keyword evidence="2" id="KW-0418">Kinase</keyword>
<dbReference type="InterPro" id="IPR003018">
    <property type="entry name" value="GAF"/>
</dbReference>
<dbReference type="PIRSF" id="PIRSF036625">
    <property type="entry name" value="GAF_ANTAR"/>
    <property type="match status" value="1"/>
</dbReference>
<dbReference type="Pfam" id="PF03861">
    <property type="entry name" value="ANTAR"/>
    <property type="match status" value="1"/>
</dbReference>
<organism evidence="6 7">
    <name type="scientific">Brachybacterium hainanense</name>
    <dbReference type="NCBI Taxonomy" id="1541174"/>
    <lineage>
        <taxon>Bacteria</taxon>
        <taxon>Bacillati</taxon>
        <taxon>Actinomycetota</taxon>
        <taxon>Actinomycetes</taxon>
        <taxon>Micrococcales</taxon>
        <taxon>Dermabacteraceae</taxon>
        <taxon>Brachybacterium</taxon>
    </lineage>
</organism>
<feature type="domain" description="ANTAR" evidence="5">
    <location>
        <begin position="165"/>
        <end position="226"/>
    </location>
</feature>
<keyword evidence="1" id="KW-0808">Transferase</keyword>
<dbReference type="Gene3D" id="3.30.450.40">
    <property type="match status" value="1"/>
</dbReference>
<evidence type="ECO:0000313" key="6">
    <source>
        <dbReference type="EMBL" id="MFC0674349.1"/>
    </source>
</evidence>
<dbReference type="SUPFAM" id="SSF55781">
    <property type="entry name" value="GAF domain-like"/>
    <property type="match status" value="1"/>
</dbReference>
<dbReference type="Proteomes" id="UP001589793">
    <property type="component" value="Unassembled WGS sequence"/>
</dbReference>
<keyword evidence="7" id="KW-1185">Reference proteome</keyword>